<dbReference type="Proteomes" id="UP000195570">
    <property type="component" value="Unassembled WGS sequence"/>
</dbReference>
<dbReference type="RefSeq" id="XP_067077736.1">
    <property type="nucleotide sequence ID" value="XM_067221635.1"/>
</dbReference>
<keyword evidence="2" id="KW-1185">Reference proteome</keyword>
<name>A0A1G4I3H9_TRYEQ</name>
<gene>
    <name evidence="1" type="ORF">TEOVI_000716300</name>
</gene>
<organism evidence="1 2">
    <name type="scientific">Trypanosoma equiperdum</name>
    <dbReference type="NCBI Taxonomy" id="5694"/>
    <lineage>
        <taxon>Eukaryota</taxon>
        <taxon>Discoba</taxon>
        <taxon>Euglenozoa</taxon>
        <taxon>Kinetoplastea</taxon>
        <taxon>Metakinetoplastina</taxon>
        <taxon>Trypanosomatida</taxon>
        <taxon>Trypanosomatidae</taxon>
        <taxon>Trypanosoma</taxon>
    </lineage>
</organism>
<reference evidence="1" key="1">
    <citation type="submission" date="2016-09" db="EMBL/GenBank/DDBJ databases">
        <authorList>
            <person name="Hebert L."/>
            <person name="Moumen B."/>
        </authorList>
    </citation>
    <scope>NUCLEOTIDE SEQUENCE [LARGE SCALE GENOMIC DNA]</scope>
    <source>
        <strain evidence="1">OVI</strain>
    </source>
</reference>
<accession>A0A1G4I3H9</accession>
<dbReference type="AlphaFoldDB" id="A0A1G4I3H9"/>
<dbReference type="GeneID" id="92381097"/>
<evidence type="ECO:0000313" key="2">
    <source>
        <dbReference type="Proteomes" id="UP000195570"/>
    </source>
</evidence>
<dbReference type="EMBL" id="CZPT02000526">
    <property type="protein sequence ID" value="SCU66276.1"/>
    <property type="molecule type" value="Genomic_DNA"/>
</dbReference>
<protein>
    <submittedName>
        <fullName evidence="1">Uncharacterized protein</fullName>
    </submittedName>
</protein>
<dbReference type="VEuPathDB" id="TriTrypDB:TEOVI_000716300"/>
<comment type="caution">
    <text evidence="1">The sequence shown here is derived from an EMBL/GenBank/DDBJ whole genome shotgun (WGS) entry which is preliminary data.</text>
</comment>
<sequence length="133" mass="15604">MMKNTVRRFVKEITYLEVWEHFRRFGDAAGPDSVKCRLLCSDAVATQLNERIRMRYLLEQFLAQSSTTTSTGVAGEPRRWWEGDLTRCVDSDRRVLAETLLEDGWMLMQLNNCVSDREWLITTMTFQREKSTT</sequence>
<proteinExistence type="predicted"/>
<evidence type="ECO:0000313" key="1">
    <source>
        <dbReference type="EMBL" id="SCU66276.1"/>
    </source>
</evidence>